<dbReference type="InterPro" id="IPR050985">
    <property type="entry name" value="Alpha-glycosidase_related"/>
</dbReference>
<dbReference type="PANTHER" id="PTHR43053:SF3">
    <property type="entry name" value="ALPHA-GALACTOSIDASE C-RELATED"/>
    <property type="match status" value="1"/>
</dbReference>
<dbReference type="Pfam" id="PF02065">
    <property type="entry name" value="Melibiase"/>
    <property type="match status" value="1"/>
</dbReference>
<keyword evidence="1 3" id="KW-0378">Hydrolase</keyword>
<accession>A0A2T8FDX4</accession>
<dbReference type="InterPro" id="IPR017853">
    <property type="entry name" value="GH"/>
</dbReference>
<gene>
    <name evidence="3" type="ORF">DDE18_06415</name>
</gene>
<evidence type="ECO:0000313" key="4">
    <source>
        <dbReference type="Proteomes" id="UP000246018"/>
    </source>
</evidence>
<dbReference type="PANTHER" id="PTHR43053">
    <property type="entry name" value="GLYCOSIDASE FAMILY 31"/>
    <property type="match status" value="1"/>
</dbReference>
<reference evidence="3 4" key="1">
    <citation type="submission" date="2018-04" db="EMBL/GenBank/DDBJ databases">
        <title>Genome of Nocardioides gansuensis WSJ-1.</title>
        <authorList>
            <person name="Wu S."/>
            <person name="Wang G."/>
        </authorList>
    </citation>
    <scope>NUCLEOTIDE SEQUENCE [LARGE SCALE GENOMIC DNA]</scope>
    <source>
        <strain evidence="3 4">WSJ-1</strain>
    </source>
</reference>
<proteinExistence type="predicted"/>
<dbReference type="EMBL" id="QDGZ01000002">
    <property type="protein sequence ID" value="PVG83918.1"/>
    <property type="molecule type" value="Genomic_DNA"/>
</dbReference>
<dbReference type="InterPro" id="IPR002252">
    <property type="entry name" value="Glyco_hydro_36"/>
</dbReference>
<dbReference type="CDD" id="cd14791">
    <property type="entry name" value="GH36"/>
    <property type="match status" value="1"/>
</dbReference>
<organism evidence="3 4">
    <name type="scientific">Nocardioides gansuensis</name>
    <dbReference type="NCBI Taxonomy" id="2138300"/>
    <lineage>
        <taxon>Bacteria</taxon>
        <taxon>Bacillati</taxon>
        <taxon>Actinomycetota</taxon>
        <taxon>Actinomycetes</taxon>
        <taxon>Propionibacteriales</taxon>
        <taxon>Nocardioidaceae</taxon>
        <taxon>Nocardioides</taxon>
    </lineage>
</organism>
<evidence type="ECO:0000256" key="2">
    <source>
        <dbReference type="ARBA" id="ARBA00023295"/>
    </source>
</evidence>
<dbReference type="Gene3D" id="3.20.20.70">
    <property type="entry name" value="Aldolase class I"/>
    <property type="match status" value="1"/>
</dbReference>
<comment type="caution">
    <text evidence="3">The sequence shown here is derived from an EMBL/GenBank/DDBJ whole genome shotgun (WGS) entry which is preliminary data.</text>
</comment>
<sequence length="442" mass="48198">MTRQVVDAVAVDRVAVRVYGEGWQSWTPTYWTAPGGQPRPATEEQRTMRFRASMPPPDDGWQGEGLLVVDPGTGDPCRLYADSDAEEAVTSIRARLRGDRLEVEADADLAPVLAHDPVGALAGFGEAFARSAGVASVREPPRVWCSWYHYFEQVTAEDIRENAAAIERHALPVDVVQLDDGWSHGLGEWLRPTDGFPSLARLVEEIRAGGLRAGIWLAPFMVGVDSSVAREHPDWLLGGTGFNWGQEQRGLDVTHPAVREYLHTSVRQLRDLGVDYFKLDFLYAGATPGHRHEDVSDVAAYRSGLRLLRDAAGEDAFLLGCGAPVLPSVGIVDAMRVASDTFHEGGEDGAGGPTGRPSVVGRAWQQGRLWITDPDCLVVRPSYPHRGAWAETVARFGGSRSFSDRIDEVDDWGLATLREVLPGATAEPFAADVLRASLEESR</sequence>
<dbReference type="OrthoDB" id="9758822at2"/>
<dbReference type="GO" id="GO:0004557">
    <property type="term" value="F:alpha-galactosidase activity"/>
    <property type="evidence" value="ECO:0007669"/>
    <property type="project" value="InterPro"/>
</dbReference>
<dbReference type="RefSeq" id="WP_116571392.1">
    <property type="nucleotide sequence ID" value="NZ_QDGZ01000002.1"/>
</dbReference>
<protein>
    <submittedName>
        <fullName evidence="3">Glycoside hydrolase</fullName>
    </submittedName>
</protein>
<keyword evidence="4" id="KW-1185">Reference proteome</keyword>
<name>A0A2T8FDX4_9ACTN</name>
<keyword evidence="2" id="KW-0326">Glycosidase</keyword>
<dbReference type="SUPFAM" id="SSF51445">
    <property type="entry name" value="(Trans)glycosidases"/>
    <property type="match status" value="1"/>
</dbReference>
<dbReference type="Proteomes" id="UP000246018">
    <property type="component" value="Unassembled WGS sequence"/>
</dbReference>
<evidence type="ECO:0000256" key="1">
    <source>
        <dbReference type="ARBA" id="ARBA00022801"/>
    </source>
</evidence>
<dbReference type="AlphaFoldDB" id="A0A2T8FDX4"/>
<dbReference type="GO" id="GO:0016052">
    <property type="term" value="P:carbohydrate catabolic process"/>
    <property type="evidence" value="ECO:0007669"/>
    <property type="project" value="InterPro"/>
</dbReference>
<dbReference type="InterPro" id="IPR013785">
    <property type="entry name" value="Aldolase_TIM"/>
</dbReference>
<evidence type="ECO:0000313" key="3">
    <source>
        <dbReference type="EMBL" id="PVG83918.1"/>
    </source>
</evidence>